<evidence type="ECO:0000256" key="4">
    <source>
        <dbReference type="PROSITE-ProRule" id="PRU01343"/>
    </source>
</evidence>
<feature type="domain" description="GRF-type" evidence="7">
    <location>
        <begin position="95"/>
        <end position="136"/>
    </location>
</feature>
<sequence>MVRRLPWTHPHLKVSYSAVTSNESANSIYNTRNTLRMGYGTPRGRRLMYTGGSGGRSSYSTGKRSSSYSRGGGSTTPSSQTRRLDGLYLEGNWYCDCEPRAQAAYRRVSKKGPNNGKYFYTCETRKCNFFLWGEDAENRAEGVTLMLPPMPDDKQAVAAAEKKTPSAPRVAAALPTPTQTTPRQRSMGDYITAQSRENVGIGGSSTVVGQGSTSRQQQQAGETPSRTTSKRKRVIFDFDSEEDGDDKYGLDDLSSDEEKEMNAAMERSAKKLLAAAPSTPSTQRTADDELASTPSTVTRTLFPDAKRRRNDDDTTNDASFASSSTATQSTTTAAPSTSSQPQPPTPSQAEEQLDPTDEVMALLGGGKVDDVTARGVRDVLRRFAMKAKGVARGRDSVRTALKGKDERIAELQERVASLEALSRKQRDQIADFKAGMMDLYSKH</sequence>
<dbReference type="Proteomes" id="UP000652219">
    <property type="component" value="Unassembled WGS sequence"/>
</dbReference>
<feature type="compositionally biased region" description="Low complexity" evidence="6">
    <location>
        <begin position="204"/>
        <end position="214"/>
    </location>
</feature>
<keyword evidence="1" id="KW-0479">Metal-binding</keyword>
<keyword evidence="2 4" id="KW-0863">Zinc-finger</keyword>
<proteinExistence type="predicted"/>
<keyword evidence="5" id="KW-0175">Coiled coil</keyword>
<organism evidence="8 9">
    <name type="scientific">Colletotrichum sojae</name>
    <dbReference type="NCBI Taxonomy" id="2175907"/>
    <lineage>
        <taxon>Eukaryota</taxon>
        <taxon>Fungi</taxon>
        <taxon>Dikarya</taxon>
        <taxon>Ascomycota</taxon>
        <taxon>Pezizomycotina</taxon>
        <taxon>Sordariomycetes</taxon>
        <taxon>Hypocreomycetidae</taxon>
        <taxon>Glomerellales</taxon>
        <taxon>Glomerellaceae</taxon>
        <taxon>Colletotrichum</taxon>
        <taxon>Colletotrichum orchidearum species complex</taxon>
    </lineage>
</organism>
<feature type="coiled-coil region" evidence="5">
    <location>
        <begin position="394"/>
        <end position="428"/>
    </location>
</feature>
<feature type="compositionally biased region" description="Low complexity" evidence="6">
    <location>
        <begin position="321"/>
        <end position="340"/>
    </location>
</feature>
<accession>A0A8H6J8R1</accession>
<feature type="compositionally biased region" description="Low complexity" evidence="6">
    <location>
        <begin position="56"/>
        <end position="81"/>
    </location>
</feature>
<feature type="compositionally biased region" description="Low complexity" evidence="6">
    <location>
        <begin position="175"/>
        <end position="185"/>
    </location>
</feature>
<comment type="caution">
    <text evidence="8">The sequence shown here is derived from an EMBL/GenBank/DDBJ whole genome shotgun (WGS) entry which is preliminary data.</text>
</comment>
<evidence type="ECO:0000256" key="5">
    <source>
        <dbReference type="SAM" id="Coils"/>
    </source>
</evidence>
<evidence type="ECO:0000313" key="9">
    <source>
        <dbReference type="Proteomes" id="UP000652219"/>
    </source>
</evidence>
<dbReference type="AlphaFoldDB" id="A0A8H6J8R1"/>
<evidence type="ECO:0000256" key="2">
    <source>
        <dbReference type="ARBA" id="ARBA00022771"/>
    </source>
</evidence>
<feature type="region of interest" description="Disordered" evidence="6">
    <location>
        <begin position="36"/>
        <end position="82"/>
    </location>
</feature>
<reference evidence="8 9" key="1">
    <citation type="journal article" date="2020" name="Phytopathology">
        <title>Genome Sequence Resources of Colletotrichum truncatum, C. plurivorum, C. musicola, and C. sojae: Four Species Pathogenic to Soybean (Glycine max).</title>
        <authorList>
            <person name="Rogerio F."/>
            <person name="Boufleur T.R."/>
            <person name="Ciampi-Guillardi M."/>
            <person name="Sukno S.A."/>
            <person name="Thon M.R."/>
            <person name="Massola Junior N.S."/>
            <person name="Baroncelli R."/>
        </authorList>
    </citation>
    <scope>NUCLEOTIDE SEQUENCE [LARGE SCALE GENOMIC DNA]</scope>
    <source>
        <strain evidence="8 9">LFN0009</strain>
    </source>
</reference>
<feature type="compositionally biased region" description="Polar residues" evidence="6">
    <location>
        <begin position="215"/>
        <end position="227"/>
    </location>
</feature>
<evidence type="ECO:0000259" key="7">
    <source>
        <dbReference type="PROSITE" id="PS51999"/>
    </source>
</evidence>
<dbReference type="InterPro" id="IPR010666">
    <property type="entry name" value="Znf_GRF"/>
</dbReference>
<feature type="region of interest" description="Disordered" evidence="6">
    <location>
        <begin position="156"/>
        <end position="355"/>
    </location>
</feature>
<evidence type="ECO:0000256" key="1">
    <source>
        <dbReference type="ARBA" id="ARBA00022723"/>
    </source>
</evidence>
<dbReference type="Pfam" id="PF06839">
    <property type="entry name" value="Zn_ribbon_GRF"/>
    <property type="match status" value="1"/>
</dbReference>
<evidence type="ECO:0000256" key="6">
    <source>
        <dbReference type="SAM" id="MobiDB-lite"/>
    </source>
</evidence>
<name>A0A8H6J8R1_9PEZI</name>
<keyword evidence="9" id="KW-1185">Reference proteome</keyword>
<dbReference type="GO" id="GO:0008270">
    <property type="term" value="F:zinc ion binding"/>
    <property type="evidence" value="ECO:0007669"/>
    <property type="project" value="UniProtKB-KW"/>
</dbReference>
<dbReference type="PROSITE" id="PS51999">
    <property type="entry name" value="ZF_GRF"/>
    <property type="match status" value="1"/>
</dbReference>
<evidence type="ECO:0000256" key="3">
    <source>
        <dbReference type="ARBA" id="ARBA00022833"/>
    </source>
</evidence>
<evidence type="ECO:0000313" key="8">
    <source>
        <dbReference type="EMBL" id="KAF6808095.1"/>
    </source>
</evidence>
<keyword evidence="3" id="KW-0862">Zinc</keyword>
<dbReference type="EMBL" id="WIGN01000124">
    <property type="protein sequence ID" value="KAF6808095.1"/>
    <property type="molecule type" value="Genomic_DNA"/>
</dbReference>
<protein>
    <submittedName>
        <fullName evidence="8">Px domain-containing protein</fullName>
    </submittedName>
</protein>
<gene>
    <name evidence="8" type="ORF">CSOJ01_07783</name>
</gene>